<name>A0A1W4X3L4_AGRPL</name>
<gene>
    <name evidence="7" type="primary">LOC108740758</name>
</gene>
<dbReference type="RefSeq" id="XP_018330716.1">
    <property type="nucleotide sequence ID" value="XM_018475214.1"/>
</dbReference>
<evidence type="ECO:0000313" key="7">
    <source>
        <dbReference type="RefSeq" id="XP_018330716.1"/>
    </source>
</evidence>
<evidence type="ECO:0000256" key="3">
    <source>
        <dbReference type="ARBA" id="ARBA00022525"/>
    </source>
</evidence>
<organism evidence="6 7">
    <name type="scientific">Agrilus planipennis</name>
    <name type="common">Emerald ash borer</name>
    <name type="synonym">Agrilus marcopoli</name>
    <dbReference type="NCBI Taxonomy" id="224129"/>
    <lineage>
        <taxon>Eukaryota</taxon>
        <taxon>Metazoa</taxon>
        <taxon>Ecdysozoa</taxon>
        <taxon>Arthropoda</taxon>
        <taxon>Hexapoda</taxon>
        <taxon>Insecta</taxon>
        <taxon>Pterygota</taxon>
        <taxon>Neoptera</taxon>
        <taxon>Endopterygota</taxon>
        <taxon>Coleoptera</taxon>
        <taxon>Polyphaga</taxon>
        <taxon>Elateriformia</taxon>
        <taxon>Buprestoidea</taxon>
        <taxon>Buprestidae</taxon>
        <taxon>Agrilinae</taxon>
        <taxon>Agrilus</taxon>
    </lineage>
</organism>
<dbReference type="InterPro" id="IPR011042">
    <property type="entry name" value="6-blade_b-propeller_TolB-like"/>
</dbReference>
<dbReference type="OrthoDB" id="9977471at2759"/>
<feature type="signal peptide" evidence="5">
    <location>
        <begin position="1"/>
        <end position="20"/>
    </location>
</feature>
<dbReference type="Proteomes" id="UP000192223">
    <property type="component" value="Unplaced"/>
</dbReference>
<accession>A0A1W4X3L4</accession>
<reference evidence="7" key="1">
    <citation type="submission" date="2025-08" db="UniProtKB">
        <authorList>
            <consortium name="RefSeq"/>
        </authorList>
    </citation>
    <scope>IDENTIFICATION</scope>
    <source>
        <tissue evidence="7">Entire body</tissue>
    </source>
</reference>
<keyword evidence="4 5" id="KW-0732">Signal</keyword>
<dbReference type="STRING" id="224129.A0A1W4X3L4"/>
<evidence type="ECO:0000256" key="4">
    <source>
        <dbReference type="ARBA" id="ARBA00022729"/>
    </source>
</evidence>
<dbReference type="AlphaFoldDB" id="A0A1W4X3L4"/>
<dbReference type="GeneID" id="108740758"/>
<dbReference type="PANTHER" id="PTHR10009:SF18">
    <property type="entry name" value="PROTEIN YELLOW-LIKE PROTEIN"/>
    <property type="match status" value="1"/>
</dbReference>
<protein>
    <submittedName>
        <fullName evidence="7">Protein yellow-like</fullName>
    </submittedName>
</protein>
<comment type="subcellular location">
    <subcellularLocation>
        <location evidence="1">Secreted</location>
    </subcellularLocation>
</comment>
<proteinExistence type="inferred from homology"/>
<dbReference type="InParanoid" id="A0A1W4X3L4"/>
<comment type="similarity">
    <text evidence="2">Belongs to the major royal jelly protein family.</text>
</comment>
<feature type="chain" id="PRO_5010700731" evidence="5">
    <location>
        <begin position="21"/>
        <end position="395"/>
    </location>
</feature>
<dbReference type="KEGG" id="apln:108740758"/>
<dbReference type="PANTHER" id="PTHR10009">
    <property type="entry name" value="PROTEIN YELLOW-RELATED"/>
    <property type="match status" value="1"/>
</dbReference>
<dbReference type="SUPFAM" id="SSF63829">
    <property type="entry name" value="Calcium-dependent phosphotriesterase"/>
    <property type="match status" value="1"/>
</dbReference>
<keyword evidence="3" id="KW-0964">Secreted</keyword>
<dbReference type="Pfam" id="PF03022">
    <property type="entry name" value="MRJP"/>
    <property type="match status" value="1"/>
</dbReference>
<dbReference type="GO" id="GO:0005576">
    <property type="term" value="C:extracellular region"/>
    <property type="evidence" value="ECO:0007669"/>
    <property type="project" value="UniProtKB-SubCell"/>
</dbReference>
<keyword evidence="6" id="KW-1185">Reference proteome</keyword>
<evidence type="ECO:0000256" key="2">
    <source>
        <dbReference type="ARBA" id="ARBA00009127"/>
    </source>
</evidence>
<evidence type="ECO:0000256" key="5">
    <source>
        <dbReference type="SAM" id="SignalP"/>
    </source>
</evidence>
<dbReference type="Gene3D" id="2.120.10.30">
    <property type="entry name" value="TolB, C-terminal domain"/>
    <property type="match status" value="1"/>
</dbReference>
<sequence length="395" mass="45016">MCHVCIISVILLVSLDLTYSSQQKLEIQFEWSFINFTWPSSEIYNQAISTRTYIPENNCLAGLKIFDKTMYVSLPRSRPGTPVTLATIFAEDHSAKINPILKPYPNWEMNQLGNCTALQNVQSMEIDPDGVMWILDGTRVFQKSKCPPKIVLLDLKNNGKVVYSIEISEKLCPQDECFLNDIVVDGDYAFISEHSQTDPGIVVFNRKQNKLWKARDKSMFAEISSPTFSVGGKEFNKLGNVDGIALSPTADDKLIYYCALTALNQYAIKASVLKDEELLKGNDWRREVKTIGKKPALSDGLIADNEGNLYFTFINDQAIGKWNTSLPLNNDTIEIYKDEKMLWPDTFAFDDTGHLFVTATQVHKYFDPDYNIEMNDEIKIRIFKLQTNSKSYLYH</sequence>
<evidence type="ECO:0000256" key="1">
    <source>
        <dbReference type="ARBA" id="ARBA00004613"/>
    </source>
</evidence>
<dbReference type="InterPro" id="IPR017996">
    <property type="entry name" value="MRJP/yellow-related"/>
</dbReference>
<evidence type="ECO:0000313" key="6">
    <source>
        <dbReference type="Proteomes" id="UP000192223"/>
    </source>
</evidence>